<gene>
    <name evidence="7" type="primary">chdh</name>
    <name evidence="7" type="ORF">PPL_07859</name>
</gene>
<feature type="binding site" evidence="5">
    <location>
        <position position="270"/>
    </location>
    <ligand>
        <name>FAD</name>
        <dbReference type="ChEBI" id="CHEBI:57692"/>
    </ligand>
</feature>
<dbReference type="FunCoup" id="D3BH57">
    <property type="interactions" value="4"/>
</dbReference>
<dbReference type="EMBL" id="ADBJ01000035">
    <property type="protein sequence ID" value="EFA79441.1"/>
    <property type="molecule type" value="Genomic_DNA"/>
</dbReference>
<evidence type="ECO:0000256" key="4">
    <source>
        <dbReference type="ARBA" id="ARBA00022827"/>
    </source>
</evidence>
<keyword evidence="4 5" id="KW-0274">FAD</keyword>
<dbReference type="PROSITE" id="PS00624">
    <property type="entry name" value="GMC_OXRED_2"/>
    <property type="match status" value="1"/>
</dbReference>
<dbReference type="Pfam" id="PF05199">
    <property type="entry name" value="GMC_oxred_C"/>
    <property type="match status" value="1"/>
</dbReference>
<evidence type="ECO:0000256" key="5">
    <source>
        <dbReference type="PIRSR" id="PIRSR000137-2"/>
    </source>
</evidence>
<feature type="domain" description="Glucose-methanol-choline oxidoreductase N-terminal" evidence="6">
    <location>
        <begin position="314"/>
        <end position="328"/>
    </location>
</feature>
<protein>
    <submittedName>
        <fullName evidence="7">Choline dehydrogenase</fullName>
    </submittedName>
</protein>
<accession>D3BH57</accession>
<dbReference type="PIRSF" id="PIRSF000137">
    <property type="entry name" value="Alcohol_oxidase"/>
    <property type="match status" value="1"/>
</dbReference>
<evidence type="ECO:0000259" key="6">
    <source>
        <dbReference type="PROSITE" id="PS00624"/>
    </source>
</evidence>
<sequence>MIINNSRKRKDDLHYCSSIPSQTNKYTLLLIFGNNKPKLYLCNSIKLGSGSSASIVADRLSAKGHTVLVIEAGKRSIGDLGGLDVVGTKGKLDPTSMEYTPERQVTIYDVPLYWQSSSITGGKWGYKGAGIAKLVGGCGVHNGMVFQRGLSSDYDSWNLPGWNWTTMSTYLKKLEKQLDPQLATSDLHGHDGKIKVGSIPFDKEGQQFLASCNASGLPFNSDFQQDFRDGCGYFHFNIDKTKGERSTPAHEYLLDAVNSKRVELLPEATVTRIRWRYDIPSRKYEATGVEFVLNKYKDKVFTVDASKEVILAAGTLNTPKILLQSGVGNSTYLNQYRDKIPMVVSNLPGVGRNLQNHFLFFSVYQYSDVNSRPTMYDLFSLDLAYKSQGAGIFGTPGYSVGVWLRGNSTKEKSAENVMIVQPGVIGTTTPFPSVSLGISIGKPEPNNHWLDLSTNQSGSKIDFFMRPPNINFTLLNNPLDVQKMVRGFKEAKRIMSFPPMSTLMTPAVPPPTATSDADLEAYIRANINAHEHWCGTSKMGLTSDPMSVVDPRLKVIGVRGVRVVDASVIPIIPDSLVHATVMAIAEKASDLILEDYPNQGSNPLDLNLSILA</sequence>
<feature type="binding site" evidence="5">
    <location>
        <begin position="142"/>
        <end position="145"/>
    </location>
    <ligand>
        <name>FAD</name>
        <dbReference type="ChEBI" id="CHEBI:57692"/>
    </ligand>
</feature>
<dbReference type="GeneID" id="31363340"/>
<evidence type="ECO:0000313" key="7">
    <source>
        <dbReference type="EMBL" id="EFA79441.1"/>
    </source>
</evidence>
<dbReference type="InterPro" id="IPR012132">
    <property type="entry name" value="GMC_OxRdtase"/>
</dbReference>
<dbReference type="GO" id="GO:0016614">
    <property type="term" value="F:oxidoreductase activity, acting on CH-OH group of donors"/>
    <property type="evidence" value="ECO:0007669"/>
    <property type="project" value="InterPro"/>
</dbReference>
<evidence type="ECO:0000256" key="3">
    <source>
        <dbReference type="ARBA" id="ARBA00022630"/>
    </source>
</evidence>
<dbReference type="GO" id="GO:0050660">
    <property type="term" value="F:flavin adenine dinucleotide binding"/>
    <property type="evidence" value="ECO:0007669"/>
    <property type="project" value="InterPro"/>
</dbReference>
<comment type="cofactor">
    <cofactor evidence="1 5">
        <name>FAD</name>
        <dbReference type="ChEBI" id="CHEBI:57692"/>
    </cofactor>
</comment>
<dbReference type="RefSeq" id="XP_020431562.1">
    <property type="nucleotide sequence ID" value="XM_020578693.1"/>
</dbReference>
<dbReference type="InterPro" id="IPR036188">
    <property type="entry name" value="FAD/NAD-bd_sf"/>
</dbReference>
<keyword evidence="8" id="KW-1185">Reference proteome</keyword>
<dbReference type="Gene3D" id="3.50.50.60">
    <property type="entry name" value="FAD/NAD(P)-binding domain"/>
    <property type="match status" value="1"/>
</dbReference>
<evidence type="ECO:0000256" key="1">
    <source>
        <dbReference type="ARBA" id="ARBA00001974"/>
    </source>
</evidence>
<keyword evidence="3" id="KW-0285">Flavoprotein</keyword>
<dbReference type="SUPFAM" id="SSF54373">
    <property type="entry name" value="FAD-linked reductases, C-terminal domain"/>
    <property type="match status" value="1"/>
</dbReference>
<dbReference type="InParanoid" id="D3BH57"/>
<name>D3BH57_HETP5</name>
<organism evidence="7 8">
    <name type="scientific">Heterostelium pallidum (strain ATCC 26659 / Pp 5 / PN500)</name>
    <name type="common">Cellular slime mold</name>
    <name type="synonym">Polysphondylium pallidum</name>
    <dbReference type="NCBI Taxonomy" id="670386"/>
    <lineage>
        <taxon>Eukaryota</taxon>
        <taxon>Amoebozoa</taxon>
        <taxon>Evosea</taxon>
        <taxon>Eumycetozoa</taxon>
        <taxon>Dictyostelia</taxon>
        <taxon>Acytosteliales</taxon>
        <taxon>Acytosteliaceae</taxon>
        <taxon>Heterostelium</taxon>
    </lineage>
</organism>
<comment type="caution">
    <text evidence="7">The sequence shown here is derived from an EMBL/GenBank/DDBJ whole genome shotgun (WGS) entry which is preliminary data.</text>
</comment>
<evidence type="ECO:0000313" key="8">
    <source>
        <dbReference type="Proteomes" id="UP000001396"/>
    </source>
</evidence>
<dbReference type="InterPro" id="IPR000172">
    <property type="entry name" value="GMC_OxRdtase_N"/>
</dbReference>
<dbReference type="PANTHER" id="PTHR11552">
    <property type="entry name" value="GLUCOSE-METHANOL-CHOLINE GMC OXIDOREDUCTASE"/>
    <property type="match status" value="1"/>
</dbReference>
<dbReference type="SUPFAM" id="SSF51905">
    <property type="entry name" value="FAD/NAD(P)-binding domain"/>
    <property type="match status" value="1"/>
</dbReference>
<evidence type="ECO:0000256" key="2">
    <source>
        <dbReference type="ARBA" id="ARBA00010790"/>
    </source>
</evidence>
<dbReference type="Gene3D" id="3.30.560.10">
    <property type="entry name" value="Glucose Oxidase, domain 3"/>
    <property type="match status" value="1"/>
</dbReference>
<dbReference type="InterPro" id="IPR007867">
    <property type="entry name" value="GMC_OxRtase_C"/>
</dbReference>
<dbReference type="STRING" id="670386.D3BH57"/>
<proteinExistence type="inferred from homology"/>
<comment type="similarity">
    <text evidence="2">Belongs to the GMC oxidoreductase family.</text>
</comment>
<reference evidence="7 8" key="1">
    <citation type="journal article" date="2011" name="Genome Res.">
        <title>Phylogeny-wide analysis of social amoeba genomes highlights ancient origins for complex intercellular communication.</title>
        <authorList>
            <person name="Heidel A.J."/>
            <person name="Lawal H.M."/>
            <person name="Felder M."/>
            <person name="Schilde C."/>
            <person name="Helps N.R."/>
            <person name="Tunggal B."/>
            <person name="Rivero F."/>
            <person name="John U."/>
            <person name="Schleicher M."/>
            <person name="Eichinger L."/>
            <person name="Platzer M."/>
            <person name="Noegel A.A."/>
            <person name="Schaap P."/>
            <person name="Gloeckner G."/>
        </authorList>
    </citation>
    <scope>NUCLEOTIDE SEQUENCE [LARGE SCALE GENOMIC DNA]</scope>
    <source>
        <strain evidence="8">ATCC 26659 / Pp 5 / PN500</strain>
    </source>
</reference>
<dbReference type="OMA" id="LQDQMNN"/>
<dbReference type="Pfam" id="PF00732">
    <property type="entry name" value="GMC_oxred_N"/>
    <property type="match status" value="1"/>
</dbReference>
<dbReference type="AlphaFoldDB" id="D3BH57"/>
<dbReference type="Proteomes" id="UP000001396">
    <property type="component" value="Unassembled WGS sequence"/>
</dbReference>
<dbReference type="PANTHER" id="PTHR11552:SF147">
    <property type="entry name" value="CHOLINE DEHYDROGENASE, MITOCHONDRIAL"/>
    <property type="match status" value="1"/>
</dbReference>